<reference evidence="1" key="1">
    <citation type="submission" date="2014-11" db="EMBL/GenBank/DDBJ databases">
        <authorList>
            <person name="Amaro Gonzalez C."/>
        </authorList>
    </citation>
    <scope>NUCLEOTIDE SEQUENCE</scope>
</reference>
<dbReference type="AlphaFoldDB" id="A0A0E9R0A5"/>
<proteinExistence type="predicted"/>
<organism evidence="1">
    <name type="scientific">Anguilla anguilla</name>
    <name type="common">European freshwater eel</name>
    <name type="synonym">Muraena anguilla</name>
    <dbReference type="NCBI Taxonomy" id="7936"/>
    <lineage>
        <taxon>Eukaryota</taxon>
        <taxon>Metazoa</taxon>
        <taxon>Chordata</taxon>
        <taxon>Craniata</taxon>
        <taxon>Vertebrata</taxon>
        <taxon>Euteleostomi</taxon>
        <taxon>Actinopterygii</taxon>
        <taxon>Neopterygii</taxon>
        <taxon>Teleostei</taxon>
        <taxon>Anguilliformes</taxon>
        <taxon>Anguillidae</taxon>
        <taxon>Anguilla</taxon>
    </lineage>
</organism>
<dbReference type="EMBL" id="GBXM01086033">
    <property type="protein sequence ID" value="JAH22544.1"/>
    <property type="molecule type" value="Transcribed_RNA"/>
</dbReference>
<reference evidence="1" key="2">
    <citation type="journal article" date="2015" name="Fish Shellfish Immunol.">
        <title>Early steps in the European eel (Anguilla anguilla)-Vibrio vulnificus interaction in the gills: Role of the RtxA13 toxin.</title>
        <authorList>
            <person name="Callol A."/>
            <person name="Pajuelo D."/>
            <person name="Ebbesson L."/>
            <person name="Teles M."/>
            <person name="MacKenzie S."/>
            <person name="Amaro C."/>
        </authorList>
    </citation>
    <scope>NUCLEOTIDE SEQUENCE</scope>
</reference>
<protein>
    <submittedName>
        <fullName evidence="1">Uncharacterized protein</fullName>
    </submittedName>
</protein>
<name>A0A0E9R0A5_ANGAN</name>
<accession>A0A0E9R0A5</accession>
<sequence length="46" mass="4862">MGNGSPGIFSLAESEVFFDYCSLCGGEVKGMAMESVYLLIPPAKSQ</sequence>
<evidence type="ECO:0000313" key="1">
    <source>
        <dbReference type="EMBL" id="JAH22544.1"/>
    </source>
</evidence>